<keyword evidence="4" id="KW-1185">Reference proteome</keyword>
<dbReference type="OMA" id="IDERSWS"/>
<evidence type="ECO:0000313" key="4">
    <source>
        <dbReference type="Proteomes" id="UP000006038"/>
    </source>
</evidence>
<keyword evidence="1" id="KW-0560">Oxidoreductase</keyword>
<dbReference type="STRING" id="4533.J3MFZ0"/>
<dbReference type="InterPro" id="IPR050425">
    <property type="entry name" value="NAD(P)_dehydrat-like"/>
</dbReference>
<feature type="domain" description="Ketoreductase" evidence="2">
    <location>
        <begin position="11"/>
        <end position="146"/>
    </location>
</feature>
<dbReference type="PANTHER" id="PTHR10366">
    <property type="entry name" value="NAD DEPENDENT EPIMERASE/DEHYDRATASE"/>
    <property type="match status" value="1"/>
</dbReference>
<dbReference type="EnsemblPlants" id="OB06G29340.1">
    <property type="protein sequence ID" value="OB06G29340.1"/>
    <property type="gene ID" value="OB06G29340"/>
</dbReference>
<dbReference type="InterPro" id="IPR001509">
    <property type="entry name" value="Epimerase_deHydtase"/>
</dbReference>
<dbReference type="InterPro" id="IPR057326">
    <property type="entry name" value="KR_dom"/>
</dbReference>
<evidence type="ECO:0000256" key="1">
    <source>
        <dbReference type="ARBA" id="ARBA00023002"/>
    </source>
</evidence>
<dbReference type="Pfam" id="PF01370">
    <property type="entry name" value="Epimerase"/>
    <property type="match status" value="2"/>
</dbReference>
<dbReference type="eggNOG" id="KOG1502">
    <property type="taxonomic scope" value="Eukaryota"/>
</dbReference>
<dbReference type="GO" id="GO:0016616">
    <property type="term" value="F:oxidoreductase activity, acting on the CH-OH group of donors, NAD or NADP as acceptor"/>
    <property type="evidence" value="ECO:0007669"/>
    <property type="project" value="TreeGrafter"/>
</dbReference>
<dbReference type="InterPro" id="IPR036291">
    <property type="entry name" value="NAD(P)-bd_dom_sf"/>
</dbReference>
<name>J3MFZ0_ORYBR</name>
<dbReference type="SUPFAM" id="SSF51735">
    <property type="entry name" value="NAD(P)-binding Rossmann-fold domains"/>
    <property type="match status" value="2"/>
</dbReference>
<reference evidence="3" key="2">
    <citation type="submission" date="2013-04" db="UniProtKB">
        <authorList>
            <consortium name="EnsemblPlants"/>
        </authorList>
    </citation>
    <scope>IDENTIFICATION</scope>
</reference>
<evidence type="ECO:0000313" key="3">
    <source>
        <dbReference type="EnsemblPlants" id="OB06G29340.1"/>
    </source>
</evidence>
<protein>
    <recommendedName>
        <fullName evidence="2">Ketoreductase domain-containing protein</fullName>
    </recommendedName>
</protein>
<dbReference type="CDD" id="cd08958">
    <property type="entry name" value="FR_SDR_e"/>
    <property type="match status" value="2"/>
</dbReference>
<accession>J3MFZ0</accession>
<dbReference type="SMART" id="SM00822">
    <property type="entry name" value="PKS_KR"/>
    <property type="match status" value="1"/>
</dbReference>
<dbReference type="AlphaFoldDB" id="J3MFZ0"/>
<dbReference type="HOGENOM" id="CLU_007383_9_8_1"/>
<dbReference type="Gene3D" id="3.40.50.720">
    <property type="entry name" value="NAD(P)-binding Rossmann-like Domain"/>
    <property type="match status" value="2"/>
</dbReference>
<dbReference type="FunFam" id="3.40.50.720:FF:000085">
    <property type="entry name" value="Dihydroflavonol reductase"/>
    <property type="match status" value="2"/>
</dbReference>
<evidence type="ECO:0000259" key="2">
    <source>
        <dbReference type="SMART" id="SM00822"/>
    </source>
</evidence>
<organism evidence="3">
    <name type="scientific">Oryza brachyantha</name>
    <name type="common">malo sina</name>
    <dbReference type="NCBI Taxonomy" id="4533"/>
    <lineage>
        <taxon>Eukaryota</taxon>
        <taxon>Viridiplantae</taxon>
        <taxon>Streptophyta</taxon>
        <taxon>Embryophyta</taxon>
        <taxon>Tracheophyta</taxon>
        <taxon>Spermatophyta</taxon>
        <taxon>Magnoliopsida</taxon>
        <taxon>Liliopsida</taxon>
        <taxon>Poales</taxon>
        <taxon>Poaceae</taxon>
        <taxon>BOP clade</taxon>
        <taxon>Oryzoideae</taxon>
        <taxon>Oryzeae</taxon>
        <taxon>Oryzinae</taxon>
        <taxon>Oryza</taxon>
    </lineage>
</organism>
<dbReference type="PANTHER" id="PTHR10366:SF836">
    <property type="entry name" value="OS06G0623600 PROTEIN"/>
    <property type="match status" value="1"/>
</dbReference>
<reference evidence="3" key="1">
    <citation type="journal article" date="2013" name="Nat. Commun.">
        <title>Whole-genome sequencing of Oryza brachyantha reveals mechanisms underlying Oryza genome evolution.</title>
        <authorList>
            <person name="Chen J."/>
            <person name="Huang Q."/>
            <person name="Gao D."/>
            <person name="Wang J."/>
            <person name="Lang Y."/>
            <person name="Liu T."/>
            <person name="Li B."/>
            <person name="Bai Z."/>
            <person name="Luis Goicoechea J."/>
            <person name="Liang C."/>
            <person name="Chen C."/>
            <person name="Zhang W."/>
            <person name="Sun S."/>
            <person name="Liao Y."/>
            <person name="Zhang X."/>
            <person name="Yang L."/>
            <person name="Song C."/>
            <person name="Wang M."/>
            <person name="Shi J."/>
            <person name="Liu G."/>
            <person name="Liu J."/>
            <person name="Zhou H."/>
            <person name="Zhou W."/>
            <person name="Yu Q."/>
            <person name="An N."/>
            <person name="Chen Y."/>
            <person name="Cai Q."/>
            <person name="Wang B."/>
            <person name="Liu B."/>
            <person name="Min J."/>
            <person name="Huang Y."/>
            <person name="Wu H."/>
            <person name="Li Z."/>
            <person name="Zhang Y."/>
            <person name="Yin Y."/>
            <person name="Song W."/>
            <person name="Jiang J."/>
            <person name="Jackson S.A."/>
            <person name="Wing R.A."/>
            <person name="Wang J."/>
            <person name="Chen M."/>
        </authorList>
    </citation>
    <scope>NUCLEOTIDE SEQUENCE [LARGE SCALE GENOMIC DNA]</scope>
    <source>
        <strain evidence="3">cv. IRGC 101232</strain>
    </source>
</reference>
<dbReference type="Proteomes" id="UP000006038">
    <property type="component" value="Chromosome 6"/>
</dbReference>
<dbReference type="Gramene" id="OB06G29340.1">
    <property type="protein sequence ID" value="OB06G29340.1"/>
    <property type="gene ID" value="OB06G29340"/>
</dbReference>
<sequence length="586" mass="64039">MATEGGAVRTKTVCVTGAGGFVASWLVKLLLSRGRYTVHGTVRDPGDAKNAHLAALDGAAERLRLFKADLLDYGSMAAAIAGCDDVFHVDLLAPAVTGTMNVLKACSEAKVGRVVMVSSVSAVMVNPAWPEGKAMDEDCWSDVEECRATENWYTLGKTIAEIEAFDHAKRSGLDLVTLCPSLVIGPLLQSTVNASSTVILGCLKVDCEVKIKLRNFVDVRDVADALLLLYETPGVSGRYICNSHARKMSHIIDLLKSWYPGCKFADKFVQVSDEPTFDSGKLEKLGWKIKPFEETLRDSVESYRAEGDAKNAHLKVLEGAGERLQLFKADLLDYGSVASAVSGCEGVFHVASPVPSGRSLNPEVEVIAPAVTGTLNVLKACYEAKVKRVVMVSSIAAVFNNPNWPKNKAFTEDSWSDEELCRKNQDWYYLSKTLAEHEASAYAAKTGLDIVTICPSLVIGPLMQPTVNSSSKVLLNYFKGDRDTVENRLRNVVDVRDVANALLLAYENPGASGRYICSSAPIKVSDMINILKALYPTYTYPKNFVDVEENITYSSEKLQKLGWIFRPIEETLRDSVESYKAFGILN</sequence>
<proteinExistence type="predicted"/>